<feature type="chain" id="PRO_5028948811" evidence="13">
    <location>
        <begin position="34"/>
        <end position="1049"/>
    </location>
</feature>
<evidence type="ECO:0000256" key="5">
    <source>
        <dbReference type="ARBA" id="ARBA00022692"/>
    </source>
</evidence>
<keyword evidence="17" id="KW-1185">Reference proteome</keyword>
<dbReference type="GO" id="GO:0006826">
    <property type="term" value="P:iron ion transport"/>
    <property type="evidence" value="ECO:0007669"/>
    <property type="project" value="UniProtKB-KW"/>
</dbReference>
<dbReference type="InterPro" id="IPR036942">
    <property type="entry name" value="Beta-barrel_TonB_sf"/>
</dbReference>
<keyword evidence="5 11" id="KW-0812">Transmembrane</keyword>
<keyword evidence="9 11" id="KW-0472">Membrane</keyword>
<gene>
    <name evidence="16" type="ORF">H3Z74_02870</name>
</gene>
<proteinExistence type="inferred from homology"/>
<keyword evidence="10 11" id="KW-0998">Cell outer membrane</keyword>
<dbReference type="Gene3D" id="2.40.170.20">
    <property type="entry name" value="TonB-dependent receptor, beta-barrel domain"/>
    <property type="match status" value="3"/>
</dbReference>
<comment type="subcellular location">
    <subcellularLocation>
        <location evidence="1 11">Cell outer membrane</location>
        <topology evidence="1 11">Multi-pass membrane protein</topology>
    </subcellularLocation>
</comment>
<dbReference type="InterPro" id="IPR039426">
    <property type="entry name" value="TonB-dep_rcpt-like"/>
</dbReference>
<evidence type="ECO:0000256" key="10">
    <source>
        <dbReference type="ARBA" id="ARBA00023237"/>
    </source>
</evidence>
<dbReference type="PROSITE" id="PS52016">
    <property type="entry name" value="TONB_DEPENDENT_REC_3"/>
    <property type="match status" value="1"/>
</dbReference>
<dbReference type="Pfam" id="PF07715">
    <property type="entry name" value="Plug"/>
    <property type="match status" value="1"/>
</dbReference>
<organism evidence="16 17">
    <name type="scientific">Sphingomonas alpina</name>
    <dbReference type="NCBI Taxonomy" id="653931"/>
    <lineage>
        <taxon>Bacteria</taxon>
        <taxon>Pseudomonadati</taxon>
        <taxon>Pseudomonadota</taxon>
        <taxon>Alphaproteobacteria</taxon>
        <taxon>Sphingomonadales</taxon>
        <taxon>Sphingomonadaceae</taxon>
        <taxon>Sphingomonas</taxon>
    </lineage>
</organism>
<evidence type="ECO:0000313" key="17">
    <source>
        <dbReference type="Proteomes" id="UP000516148"/>
    </source>
</evidence>
<evidence type="ECO:0000256" key="1">
    <source>
        <dbReference type="ARBA" id="ARBA00004571"/>
    </source>
</evidence>
<evidence type="ECO:0000256" key="12">
    <source>
        <dbReference type="RuleBase" id="RU003357"/>
    </source>
</evidence>
<evidence type="ECO:0000259" key="15">
    <source>
        <dbReference type="Pfam" id="PF07715"/>
    </source>
</evidence>
<sequence>MSRMLSSYAQVCARALTGGALMGLLAATGVARAQEAPDTKAPSAGDIVVTAQRMEEKILDVPISISAFSSKDLSDLKIEGGSELLRAIPNVNFSKDNFTGYNFSIRGIGTKATSVTADPAVAISFNNTTLLRNRLFEQEYFDIERLEVLRGPQGTLYGRNATAGVVNMIPNKPKFSKFSGEIQGELGNYGTKRARGFINIPLGDNLAVRAAGAWTKRSGFDYNTVTDHAVNGRDLWSIRLSALWAPTSNFSIGVFWEHFKEDDNRSRTGKQLCTRTPTASTFELSNGQGTYPLFEAWTASALTPGCQNKSLFTKDAYGVPNGIGSPIVSGLLFSSPFFQGQYDSGRLINPGADPFSTVDNRQSSNLREIATIYDPVFKAKNDVVQLNLEYDPSPDLHLFSQTLYMSDNYFGSQDFFRFDSKPVFARREDYENNPLFKAFDWGSTPNWQYWLPYLGASTAQGGVICDPQLGCSDRPLAVDISKSKSEQWSQELRFQSSFSGPINFSIGGNWVKFKTQEEYNVYSNTLTAIALGLNSSGFSGDCVNNPGSEGCIYIDPNPLNTGPQEGHNYLRSVSIAKIQSVAGFGELYWKMTDNLKLTAGLRYTDDKKTLTPVPSQLLTSRSQFGGGFVDRGYPQYADQVQQWRRVTGRMAIDWKPDLSFSDSTLVYASYARGYKAGGGNPAGNDFDPALASYTQLPQTYGPEDVNAFEIGTKNQFAGGKLVFSAAAFFNDYKGYQISQLIDRTFHTENVDARTMGIEMEGAWIPSRNFRIGATFGYLNTKIAKGQRSIDVMDRLQGHDDWVTLRPWAQSPNTCIAPKEVVSKVLSNPNLGDGVPPIINPGNGQPPRPWQPGDPPVFTNSGGVFLRFLCESPNFFAQGSRFFAPGTQYSQDFGFVFDPTAPYDPSKPANYNLNGFANYGAPNQGRGFAADIGGNELPNAPHFTFNVGAQYTLFFGDWSLAVRGDYYRQSSSYARIYNTAYDKLKGWGNGNLALTLSKPSSKMTAQFYVKNIFNSTPITDAYTGPDELSNFTNVFTLDPRVYGLSLKAAF</sequence>
<feature type="domain" description="TonB-dependent receptor-like beta-barrel" evidence="14">
    <location>
        <begin position="340"/>
        <end position="783"/>
    </location>
</feature>
<dbReference type="SUPFAM" id="SSF56935">
    <property type="entry name" value="Porins"/>
    <property type="match status" value="1"/>
</dbReference>
<evidence type="ECO:0000256" key="13">
    <source>
        <dbReference type="SAM" id="SignalP"/>
    </source>
</evidence>
<dbReference type="KEGG" id="spap:H3Z74_02870"/>
<keyword evidence="16" id="KW-0675">Receptor</keyword>
<dbReference type="RefSeq" id="WP_187762505.1">
    <property type="nucleotide sequence ID" value="NZ_CP061038.1"/>
</dbReference>
<name>A0A7H0LKJ8_9SPHN</name>
<dbReference type="AlphaFoldDB" id="A0A7H0LKJ8"/>
<accession>A0A7H0LKJ8</accession>
<dbReference type="EMBL" id="CP061038">
    <property type="protein sequence ID" value="QNQ10201.1"/>
    <property type="molecule type" value="Genomic_DNA"/>
</dbReference>
<evidence type="ECO:0000256" key="2">
    <source>
        <dbReference type="ARBA" id="ARBA00022448"/>
    </source>
</evidence>
<keyword evidence="13" id="KW-0732">Signal</keyword>
<protein>
    <submittedName>
        <fullName evidence="16">TonB-dependent receptor</fullName>
    </submittedName>
</protein>
<dbReference type="InterPro" id="IPR000531">
    <property type="entry name" value="Beta-barrel_TonB"/>
</dbReference>
<comment type="similarity">
    <text evidence="11 12">Belongs to the TonB-dependent receptor family.</text>
</comment>
<evidence type="ECO:0000256" key="9">
    <source>
        <dbReference type="ARBA" id="ARBA00023136"/>
    </source>
</evidence>
<evidence type="ECO:0000313" key="16">
    <source>
        <dbReference type="EMBL" id="QNQ10201.1"/>
    </source>
</evidence>
<keyword evidence="6" id="KW-0408">Iron</keyword>
<evidence type="ECO:0000256" key="11">
    <source>
        <dbReference type="PROSITE-ProRule" id="PRU01360"/>
    </source>
</evidence>
<evidence type="ECO:0000256" key="8">
    <source>
        <dbReference type="ARBA" id="ARBA00023077"/>
    </source>
</evidence>
<evidence type="ECO:0000256" key="4">
    <source>
        <dbReference type="ARBA" id="ARBA00022496"/>
    </source>
</evidence>
<dbReference type="PANTHER" id="PTHR32552:SF81">
    <property type="entry name" value="TONB-DEPENDENT OUTER MEMBRANE RECEPTOR"/>
    <property type="match status" value="1"/>
</dbReference>
<evidence type="ECO:0000256" key="3">
    <source>
        <dbReference type="ARBA" id="ARBA00022452"/>
    </source>
</evidence>
<feature type="signal peptide" evidence="13">
    <location>
        <begin position="1"/>
        <end position="33"/>
    </location>
</feature>
<evidence type="ECO:0000259" key="14">
    <source>
        <dbReference type="Pfam" id="PF00593"/>
    </source>
</evidence>
<keyword evidence="8 12" id="KW-0798">TonB box</keyword>
<evidence type="ECO:0000256" key="6">
    <source>
        <dbReference type="ARBA" id="ARBA00023004"/>
    </source>
</evidence>
<dbReference type="GO" id="GO:0009279">
    <property type="term" value="C:cell outer membrane"/>
    <property type="evidence" value="ECO:0007669"/>
    <property type="project" value="UniProtKB-SubCell"/>
</dbReference>
<keyword evidence="3 11" id="KW-1134">Transmembrane beta strand</keyword>
<dbReference type="Proteomes" id="UP000516148">
    <property type="component" value="Chromosome"/>
</dbReference>
<keyword evidence="2 11" id="KW-0813">Transport</keyword>
<feature type="domain" description="TonB-dependent receptor plug" evidence="15">
    <location>
        <begin position="58"/>
        <end position="165"/>
    </location>
</feature>
<dbReference type="PANTHER" id="PTHR32552">
    <property type="entry name" value="FERRICHROME IRON RECEPTOR-RELATED"/>
    <property type="match status" value="1"/>
</dbReference>
<keyword evidence="7" id="KW-0406">Ion transport</keyword>
<evidence type="ECO:0000256" key="7">
    <source>
        <dbReference type="ARBA" id="ARBA00023065"/>
    </source>
</evidence>
<dbReference type="Pfam" id="PF00593">
    <property type="entry name" value="TonB_dep_Rec_b-barrel"/>
    <property type="match status" value="1"/>
</dbReference>
<reference evidence="16 17" key="1">
    <citation type="submission" date="2020-09" db="EMBL/GenBank/DDBJ databases">
        <title>Sphingomonas sp., a new species isolated from pork steak.</title>
        <authorList>
            <person name="Heidler von Heilborn D."/>
        </authorList>
    </citation>
    <scope>NUCLEOTIDE SEQUENCE [LARGE SCALE GENOMIC DNA]</scope>
    <source>
        <strain evidence="17">S8-3T</strain>
    </source>
</reference>
<dbReference type="InterPro" id="IPR012910">
    <property type="entry name" value="Plug_dom"/>
</dbReference>
<keyword evidence="4" id="KW-0410">Iron transport</keyword>